<feature type="transmembrane region" description="Helical" evidence="7">
    <location>
        <begin position="153"/>
        <end position="172"/>
    </location>
</feature>
<feature type="domain" description="Major facilitator superfamily (MFS) profile" evidence="8">
    <location>
        <begin position="1"/>
        <end position="383"/>
    </location>
</feature>
<organism evidence="9 10">
    <name type="scientific">Paenibacillus chondroitinus</name>
    <dbReference type="NCBI Taxonomy" id="59842"/>
    <lineage>
        <taxon>Bacteria</taxon>
        <taxon>Bacillati</taxon>
        <taxon>Bacillota</taxon>
        <taxon>Bacilli</taxon>
        <taxon>Bacillales</taxon>
        <taxon>Paenibacillaceae</taxon>
        <taxon>Paenibacillus</taxon>
    </lineage>
</organism>
<keyword evidence="10" id="KW-1185">Reference proteome</keyword>
<sequence>MTAVSLFGDSMLYVVLPIHWKEVGLTSLIEVGILLSANRFIRLPLGPFIGWLYKKISIRIGIFLAVLIAGITTLLYGWVDGFYTWLILRCIWGVAWSLFRLGSYFMILELSDDQNRGYFMGTYNGLYRIGSLVGMLAGALCVELFGLKVVATTFGILAFLVLPVAYKFVPLAKNEIQLENTPVQKWKILKNPALQGTLLSVFLIAMCLEGMLTATLSHLIEVHQKTSLMVFELAVGAATIAGALQAIRWLLGSFMSPWFGKLTDSRWGRRPFLIGSLALASVFMAISDLKIPFGVWLLDLLALLIVSNILTTIIDALISDIANGASRAFIVNTYVVITDVGASLGPMFGYISEYYIGLSMTYWLSAALLLMLSTTWLITGKVKMRKNAFVSR</sequence>
<gene>
    <name evidence="9" type="ORF">P5G65_24210</name>
</gene>
<evidence type="ECO:0000256" key="2">
    <source>
        <dbReference type="ARBA" id="ARBA00022448"/>
    </source>
</evidence>
<evidence type="ECO:0000256" key="4">
    <source>
        <dbReference type="ARBA" id="ARBA00022692"/>
    </source>
</evidence>
<dbReference type="RefSeq" id="WP_127458031.1">
    <property type="nucleotide sequence ID" value="NZ_JAROBY010000041.1"/>
</dbReference>
<evidence type="ECO:0000313" key="9">
    <source>
        <dbReference type="EMBL" id="MEB4797009.1"/>
    </source>
</evidence>
<dbReference type="PANTHER" id="PTHR43414:SF6">
    <property type="entry name" value="MULTIDRUG RESISTANCE PROTEIN MDTG"/>
    <property type="match status" value="1"/>
</dbReference>
<dbReference type="PROSITE" id="PS50850">
    <property type="entry name" value="MFS"/>
    <property type="match status" value="1"/>
</dbReference>
<dbReference type="Proteomes" id="UP001355653">
    <property type="component" value="Unassembled WGS sequence"/>
</dbReference>
<keyword evidence="2" id="KW-0813">Transport</keyword>
<evidence type="ECO:0000313" key="10">
    <source>
        <dbReference type="Proteomes" id="UP001355653"/>
    </source>
</evidence>
<dbReference type="Gene3D" id="1.20.1250.20">
    <property type="entry name" value="MFS general substrate transporter like domains"/>
    <property type="match status" value="2"/>
</dbReference>
<keyword evidence="3" id="KW-1003">Cell membrane</keyword>
<comment type="subcellular location">
    <subcellularLocation>
        <location evidence="1">Cell membrane</location>
        <topology evidence="1">Multi-pass membrane protein</topology>
    </subcellularLocation>
</comment>
<feature type="transmembrane region" description="Helical" evidence="7">
    <location>
        <begin position="12"/>
        <end position="35"/>
    </location>
</feature>
<keyword evidence="5 7" id="KW-1133">Transmembrane helix</keyword>
<evidence type="ECO:0000256" key="3">
    <source>
        <dbReference type="ARBA" id="ARBA00022475"/>
    </source>
</evidence>
<protein>
    <submittedName>
        <fullName evidence="9">MFS transporter</fullName>
    </submittedName>
</protein>
<dbReference type="EMBL" id="JAROBY010000041">
    <property type="protein sequence ID" value="MEB4797009.1"/>
    <property type="molecule type" value="Genomic_DNA"/>
</dbReference>
<feature type="transmembrane region" description="Helical" evidence="7">
    <location>
        <begin position="272"/>
        <end position="289"/>
    </location>
</feature>
<comment type="caution">
    <text evidence="9">The sequence shown here is derived from an EMBL/GenBank/DDBJ whole genome shotgun (WGS) entry which is preliminary data.</text>
</comment>
<evidence type="ECO:0000256" key="7">
    <source>
        <dbReference type="SAM" id="Phobius"/>
    </source>
</evidence>
<dbReference type="SUPFAM" id="SSF103473">
    <property type="entry name" value="MFS general substrate transporter"/>
    <property type="match status" value="1"/>
</dbReference>
<dbReference type="InterPro" id="IPR011701">
    <property type="entry name" value="MFS"/>
</dbReference>
<feature type="transmembrane region" description="Helical" evidence="7">
    <location>
        <begin position="126"/>
        <end position="147"/>
    </location>
</feature>
<evidence type="ECO:0000259" key="8">
    <source>
        <dbReference type="PROSITE" id="PS50850"/>
    </source>
</evidence>
<evidence type="ECO:0000256" key="5">
    <source>
        <dbReference type="ARBA" id="ARBA00022989"/>
    </source>
</evidence>
<feature type="transmembrane region" description="Helical" evidence="7">
    <location>
        <begin position="354"/>
        <end position="378"/>
    </location>
</feature>
<dbReference type="PANTHER" id="PTHR43414">
    <property type="entry name" value="MULTIDRUG RESISTANCE PROTEIN MDTG"/>
    <property type="match status" value="1"/>
</dbReference>
<feature type="transmembrane region" description="Helical" evidence="7">
    <location>
        <begin position="228"/>
        <end position="251"/>
    </location>
</feature>
<feature type="transmembrane region" description="Helical" evidence="7">
    <location>
        <begin position="56"/>
        <end position="76"/>
    </location>
</feature>
<name>A0ABU6DGW8_9BACL</name>
<dbReference type="InterPro" id="IPR036259">
    <property type="entry name" value="MFS_trans_sf"/>
</dbReference>
<keyword evidence="4 7" id="KW-0812">Transmembrane</keyword>
<evidence type="ECO:0000256" key="1">
    <source>
        <dbReference type="ARBA" id="ARBA00004651"/>
    </source>
</evidence>
<reference evidence="9 10" key="1">
    <citation type="submission" date="2023-03" db="EMBL/GenBank/DDBJ databases">
        <title>Bacillus Genome Sequencing.</title>
        <authorList>
            <person name="Dunlap C."/>
        </authorList>
    </citation>
    <scope>NUCLEOTIDE SEQUENCE [LARGE SCALE GENOMIC DNA]</scope>
    <source>
        <strain evidence="9 10">NRS-1351</strain>
    </source>
</reference>
<feature type="transmembrane region" description="Helical" evidence="7">
    <location>
        <begin position="193"/>
        <end position="216"/>
    </location>
</feature>
<accession>A0ABU6DGW8</accession>
<feature type="transmembrane region" description="Helical" evidence="7">
    <location>
        <begin position="295"/>
        <end position="317"/>
    </location>
</feature>
<dbReference type="InterPro" id="IPR020846">
    <property type="entry name" value="MFS_dom"/>
</dbReference>
<keyword evidence="6 7" id="KW-0472">Membrane</keyword>
<dbReference type="Pfam" id="PF07690">
    <property type="entry name" value="MFS_1"/>
    <property type="match status" value="1"/>
</dbReference>
<feature type="transmembrane region" description="Helical" evidence="7">
    <location>
        <begin position="82"/>
        <end position="105"/>
    </location>
</feature>
<feature type="transmembrane region" description="Helical" evidence="7">
    <location>
        <begin position="329"/>
        <end position="348"/>
    </location>
</feature>
<proteinExistence type="predicted"/>
<evidence type="ECO:0000256" key="6">
    <source>
        <dbReference type="ARBA" id="ARBA00023136"/>
    </source>
</evidence>